<accession>A0ABP8HID2</accession>
<feature type="domain" description="Dipeptidylpeptidase IV N-terminal" evidence="2">
    <location>
        <begin position="132"/>
        <end position="426"/>
    </location>
</feature>
<dbReference type="Proteomes" id="UP001501115">
    <property type="component" value="Unassembled WGS sequence"/>
</dbReference>
<dbReference type="Gene3D" id="3.40.50.1820">
    <property type="entry name" value="alpha/beta hydrolase"/>
    <property type="match status" value="1"/>
</dbReference>
<dbReference type="InterPro" id="IPR001375">
    <property type="entry name" value="Peptidase_S9_cat"/>
</dbReference>
<dbReference type="Pfam" id="PF00326">
    <property type="entry name" value="Peptidase_S9"/>
    <property type="match status" value="1"/>
</dbReference>
<dbReference type="SUPFAM" id="SSF53474">
    <property type="entry name" value="alpha/beta-Hydrolases"/>
    <property type="match status" value="1"/>
</dbReference>
<dbReference type="EMBL" id="BAABET010000017">
    <property type="protein sequence ID" value="GAA4339623.1"/>
    <property type="molecule type" value="Genomic_DNA"/>
</dbReference>
<keyword evidence="4" id="KW-1185">Reference proteome</keyword>
<gene>
    <name evidence="3" type="ORF">GCM10023086_74750</name>
</gene>
<dbReference type="Pfam" id="PF00930">
    <property type="entry name" value="DPPIV_N"/>
    <property type="match status" value="1"/>
</dbReference>
<dbReference type="PANTHER" id="PTHR11731">
    <property type="entry name" value="PROTEASE FAMILY S9B,C DIPEPTIDYL-PEPTIDASE IV-RELATED"/>
    <property type="match status" value="1"/>
</dbReference>
<dbReference type="InterPro" id="IPR050278">
    <property type="entry name" value="Serine_Prot_S9B/DPPIV"/>
</dbReference>
<proteinExistence type="predicted"/>
<dbReference type="SUPFAM" id="SSF82171">
    <property type="entry name" value="DPP6 N-terminal domain-like"/>
    <property type="match status" value="1"/>
</dbReference>
<feature type="domain" description="Peptidase S9 prolyl oligopeptidase catalytic" evidence="1">
    <location>
        <begin position="531"/>
        <end position="729"/>
    </location>
</feature>
<name>A0ABP8HID2_9ACTN</name>
<dbReference type="PANTHER" id="PTHR11731:SF193">
    <property type="entry name" value="DIPEPTIDYL PEPTIDASE 9"/>
    <property type="match status" value="1"/>
</dbReference>
<protein>
    <submittedName>
        <fullName evidence="3">Prolyl oligopeptidase family serine peptidase</fullName>
    </submittedName>
</protein>
<dbReference type="InterPro" id="IPR002469">
    <property type="entry name" value="Peptidase_S9B_N"/>
</dbReference>
<organism evidence="3 4">
    <name type="scientific">Streptomyces venetus</name>
    <dbReference type="NCBI Taxonomy" id="1701086"/>
    <lineage>
        <taxon>Bacteria</taxon>
        <taxon>Bacillati</taxon>
        <taxon>Actinomycetota</taxon>
        <taxon>Actinomycetes</taxon>
        <taxon>Kitasatosporales</taxon>
        <taxon>Streptomycetaceae</taxon>
        <taxon>Streptomyces</taxon>
    </lineage>
</organism>
<dbReference type="Gene3D" id="2.140.10.30">
    <property type="entry name" value="Dipeptidylpeptidase IV, N-terminal domain"/>
    <property type="match status" value="1"/>
</dbReference>
<dbReference type="InterPro" id="IPR029058">
    <property type="entry name" value="AB_hydrolase_fold"/>
</dbReference>
<reference evidence="4" key="1">
    <citation type="journal article" date="2019" name="Int. J. Syst. Evol. Microbiol.">
        <title>The Global Catalogue of Microorganisms (GCM) 10K type strain sequencing project: providing services to taxonomists for standard genome sequencing and annotation.</title>
        <authorList>
            <consortium name="The Broad Institute Genomics Platform"/>
            <consortium name="The Broad Institute Genome Sequencing Center for Infectious Disease"/>
            <person name="Wu L."/>
            <person name="Ma J."/>
        </authorList>
    </citation>
    <scope>NUCLEOTIDE SEQUENCE [LARGE SCALE GENOMIC DNA]</scope>
    <source>
        <strain evidence="4">JCM 31290</strain>
    </source>
</reference>
<comment type="caution">
    <text evidence="3">The sequence shown here is derived from an EMBL/GenBank/DDBJ whole genome shotgun (WGS) entry which is preliminary data.</text>
</comment>
<evidence type="ECO:0000259" key="1">
    <source>
        <dbReference type="Pfam" id="PF00326"/>
    </source>
</evidence>
<evidence type="ECO:0000313" key="4">
    <source>
        <dbReference type="Proteomes" id="UP001501115"/>
    </source>
</evidence>
<evidence type="ECO:0000259" key="2">
    <source>
        <dbReference type="Pfam" id="PF00930"/>
    </source>
</evidence>
<evidence type="ECO:0000313" key="3">
    <source>
        <dbReference type="EMBL" id="GAA4339623.1"/>
    </source>
</evidence>
<sequence>MKSTVNDLDIPMLLYRTNDTVPGMVTSPLLRQLARTRRFTLGAPARFTVAPDGTCVLFLRSRAGDDPIGCLWTLDLATGAERLLADPAGLLGDATDEVPEEERIRRERARQQAAGITDYATDTAAQVAAFALSGQLWVVDTGSGAVRQLPARQPVVDPHPSPDGRSIAYVSGGALRVIGADGSGDRAVAAPEPAEGPDVFFGLPEHVASESMGRYRAYWWAPEGERILTTRVDNREVRLWYITDPADPAKPPRTMRYPQVGTANAEVTLWIADLAGNRTEVRWDRTRFEYLPAAGWDGHGPFAAVLSRDQRTLQVLAVDPADGTTSLLAERHDEHWVELLVPGVPARTATGLLVDYLDRNETRHLSIDGTPVTPDGLQLHEVLAVDGETVLFTAAAEPTERHVWRYRPGQGIHRLTEQPGVHSGAFCGGTFVHTTRTLDLPGSHTAVHRLTGDGRPEPDGPAPVEISSHAQRPLLQLRVEPAAVGPRALRTHLFLPSWHKAGDAQLPVLVDPYGGPAMQKVMAEQTSHTLVSQWFAEQGFAVLVTDGAGTPGRGPRWEKEIFGDLVGPTLDDQVAALHATAERHPELDLDRVGIRGWSFSGMLAAAAVLRRPDTFHAAVAGAPLTNQHLYDACWKERFLGLPDQYPAHYELSSLLADAPKLSRPLLLMHGLADDNVFVASTLQLSSALLAAGKPHEVLPLSGMTHAAPTNDTFARLLGHQLEFLQRHLAGRPATVPC</sequence>